<sequence length="150" mass="17215">MSSSSETEWDEDKSDKSVCAGHDTEWTCPREDLDRVNEELSACQSALERYRRYVKHLQWHCAAYRKAIVKLPAGSEALSEILSSFERKTVCLECEKDNLIEEIASCKREIGYLKNHKPNDMPSPIRSGMKSNLADEQISPVLRASKWHKK</sequence>
<dbReference type="InParanoid" id="A0A6P9A3Y0"/>
<reference evidence="3" key="1">
    <citation type="submission" date="2025-08" db="UniProtKB">
        <authorList>
            <consortium name="RefSeq"/>
        </authorList>
    </citation>
    <scope>IDENTIFICATION</scope>
    <source>
        <tissue evidence="3">Total insect</tissue>
    </source>
</reference>
<protein>
    <submittedName>
        <fullName evidence="3">Uncharacterized protein LOC117652042</fullName>
    </submittedName>
</protein>
<accession>A0A6P9A3Y0</accession>
<feature type="region of interest" description="Disordered" evidence="1">
    <location>
        <begin position="117"/>
        <end position="136"/>
    </location>
</feature>
<dbReference type="RefSeq" id="XP_034252567.1">
    <property type="nucleotide sequence ID" value="XM_034396676.1"/>
</dbReference>
<name>A0A6P9A3Y0_THRPL</name>
<keyword evidence="2" id="KW-1185">Reference proteome</keyword>
<organism evidence="3">
    <name type="scientific">Thrips palmi</name>
    <name type="common">Melon thrips</name>
    <dbReference type="NCBI Taxonomy" id="161013"/>
    <lineage>
        <taxon>Eukaryota</taxon>
        <taxon>Metazoa</taxon>
        <taxon>Ecdysozoa</taxon>
        <taxon>Arthropoda</taxon>
        <taxon>Hexapoda</taxon>
        <taxon>Insecta</taxon>
        <taxon>Pterygota</taxon>
        <taxon>Neoptera</taxon>
        <taxon>Paraneoptera</taxon>
        <taxon>Thysanoptera</taxon>
        <taxon>Terebrantia</taxon>
        <taxon>Thripoidea</taxon>
        <taxon>Thripidae</taxon>
        <taxon>Thrips</taxon>
    </lineage>
</organism>
<dbReference type="AlphaFoldDB" id="A0A6P9A3Y0"/>
<feature type="region of interest" description="Disordered" evidence="1">
    <location>
        <begin position="1"/>
        <end position="24"/>
    </location>
</feature>
<dbReference type="KEGG" id="tpal:117652042"/>
<evidence type="ECO:0000313" key="2">
    <source>
        <dbReference type="Proteomes" id="UP000515158"/>
    </source>
</evidence>
<proteinExistence type="predicted"/>
<dbReference type="Proteomes" id="UP000515158">
    <property type="component" value="Unplaced"/>
</dbReference>
<gene>
    <name evidence="3" type="primary">LOC117652042</name>
</gene>
<evidence type="ECO:0000256" key="1">
    <source>
        <dbReference type="SAM" id="MobiDB-lite"/>
    </source>
</evidence>
<evidence type="ECO:0000313" key="3">
    <source>
        <dbReference type="RefSeq" id="XP_034252567.1"/>
    </source>
</evidence>
<dbReference type="GeneID" id="117652042"/>